<dbReference type="InterPro" id="IPR001841">
    <property type="entry name" value="Znf_RING"/>
</dbReference>
<evidence type="ECO:0000256" key="3">
    <source>
        <dbReference type="ARBA" id="ARBA00022833"/>
    </source>
</evidence>
<dbReference type="Pfam" id="PF13920">
    <property type="entry name" value="zf-C3HC4_3"/>
    <property type="match status" value="1"/>
</dbReference>
<evidence type="ECO:0000256" key="6">
    <source>
        <dbReference type="SAM" id="MobiDB-lite"/>
    </source>
</evidence>
<dbReference type="GO" id="GO:0008270">
    <property type="term" value="F:zinc ion binding"/>
    <property type="evidence" value="ECO:0007669"/>
    <property type="project" value="UniProtKB-KW"/>
</dbReference>
<evidence type="ECO:0000313" key="8">
    <source>
        <dbReference type="EMBL" id="EXB22191.1"/>
    </source>
</evidence>
<evidence type="ECO:0000256" key="5">
    <source>
        <dbReference type="PROSITE-ProRule" id="PRU00175"/>
    </source>
</evidence>
<dbReference type="PROSITE" id="PS50089">
    <property type="entry name" value="ZF_RING_2"/>
    <property type="match status" value="1"/>
</dbReference>
<evidence type="ECO:0000256" key="1">
    <source>
        <dbReference type="ARBA" id="ARBA00022723"/>
    </source>
</evidence>
<feature type="region of interest" description="Disordered" evidence="6">
    <location>
        <begin position="369"/>
        <end position="425"/>
    </location>
</feature>
<organism evidence="8 9">
    <name type="scientific">Morus notabilis</name>
    <dbReference type="NCBI Taxonomy" id="981085"/>
    <lineage>
        <taxon>Eukaryota</taxon>
        <taxon>Viridiplantae</taxon>
        <taxon>Streptophyta</taxon>
        <taxon>Embryophyta</taxon>
        <taxon>Tracheophyta</taxon>
        <taxon>Spermatophyta</taxon>
        <taxon>Magnoliopsida</taxon>
        <taxon>eudicotyledons</taxon>
        <taxon>Gunneridae</taxon>
        <taxon>Pentapetalae</taxon>
        <taxon>rosids</taxon>
        <taxon>fabids</taxon>
        <taxon>Rosales</taxon>
        <taxon>Moraceae</taxon>
        <taxon>Moreae</taxon>
        <taxon>Morus</taxon>
    </lineage>
</organism>
<dbReference type="PANTHER" id="PTHR46858:SF7">
    <property type="entry name" value="RING-TYPE DOMAIN-CONTAINING PROTEIN"/>
    <property type="match status" value="1"/>
</dbReference>
<dbReference type="SMART" id="SM00248">
    <property type="entry name" value="ANK"/>
    <property type="match status" value="4"/>
</dbReference>
<feature type="compositionally biased region" description="Polar residues" evidence="6">
    <location>
        <begin position="369"/>
        <end position="380"/>
    </location>
</feature>
<keyword evidence="4" id="KW-0040">ANK repeat</keyword>
<dbReference type="InterPro" id="IPR036770">
    <property type="entry name" value="Ankyrin_rpt-contain_sf"/>
</dbReference>
<dbReference type="InterPro" id="IPR002110">
    <property type="entry name" value="Ankyrin_rpt"/>
</dbReference>
<name>W9QKT1_9ROSA</name>
<keyword evidence="9" id="KW-1185">Reference proteome</keyword>
<protein>
    <submittedName>
        <fullName evidence="8">Putative E3 ubiquitin-protein ligase XBOS34</fullName>
    </submittedName>
</protein>
<dbReference type="EMBL" id="KE343288">
    <property type="protein sequence ID" value="EXB22191.1"/>
    <property type="molecule type" value="Genomic_DNA"/>
</dbReference>
<dbReference type="PROSITE" id="PS50297">
    <property type="entry name" value="ANK_REP_REGION"/>
    <property type="match status" value="2"/>
</dbReference>
<feature type="domain" description="RING-type" evidence="7">
    <location>
        <begin position="482"/>
        <end position="521"/>
    </location>
</feature>
<dbReference type="InterPro" id="IPR013083">
    <property type="entry name" value="Znf_RING/FYVE/PHD"/>
</dbReference>
<evidence type="ECO:0000256" key="4">
    <source>
        <dbReference type="PROSITE-ProRule" id="PRU00023"/>
    </source>
</evidence>
<dbReference type="SUPFAM" id="SSF48403">
    <property type="entry name" value="Ankyrin repeat"/>
    <property type="match status" value="1"/>
</dbReference>
<feature type="repeat" description="ANK" evidence="4">
    <location>
        <begin position="85"/>
        <end position="117"/>
    </location>
</feature>
<feature type="compositionally biased region" description="Acidic residues" evidence="6">
    <location>
        <begin position="454"/>
        <end position="467"/>
    </location>
</feature>
<dbReference type="GO" id="GO:0016567">
    <property type="term" value="P:protein ubiquitination"/>
    <property type="evidence" value="ECO:0007669"/>
    <property type="project" value="TreeGrafter"/>
</dbReference>
<evidence type="ECO:0000256" key="2">
    <source>
        <dbReference type="ARBA" id="ARBA00022771"/>
    </source>
</evidence>
<proteinExistence type="predicted"/>
<dbReference type="PANTHER" id="PTHR46858">
    <property type="entry name" value="OS05G0521000 PROTEIN"/>
    <property type="match status" value="1"/>
</dbReference>
<dbReference type="AlphaFoldDB" id="W9QKT1"/>
<accession>W9QKT1</accession>
<dbReference type="SUPFAM" id="SSF57850">
    <property type="entry name" value="RING/U-box"/>
    <property type="match status" value="1"/>
</dbReference>
<feature type="compositionally biased region" description="Basic and acidic residues" evidence="6">
    <location>
        <begin position="384"/>
        <end position="396"/>
    </location>
</feature>
<dbReference type="CDD" id="cd23129">
    <property type="entry name" value="RING-HC_XBAT35-like"/>
    <property type="match status" value="1"/>
</dbReference>
<dbReference type="Gene3D" id="3.30.40.10">
    <property type="entry name" value="Zinc/RING finger domain, C3HC4 (zinc finger)"/>
    <property type="match status" value="1"/>
</dbReference>
<sequence>MGQNLDSMNQVQPRSKAELLYDIVLATGNVEAIRALFREGASLEWIDREGKNALMVACMNRNLFDAAKTLIELGANVNAYRPGCHAGTPLHHAARAGLVLTVNLLLSSGANAIVRNDDCQTPLDVARQNRHAHVVRVIEQHMCYFSGWVRMIYGPGFLEGLAPYLLSRKIWVVVIPHGPNNPAKSNLELAVYSTIKDARPRSVVSLRRAQIEEPDLSQSDPKLTVFDDSSSVGSGRGFRGSTFTVRSPWGLEGAPLAGGAGAKPHQNFIKESRLKLASAILGDKKQLLSLYEACRGVVQVIPSPIHHNTQTSIGGAELGMASSDPIQPASAYAFRAPNSYPIPEASNTNGWGTSANDDSYNGWGSAVGTTHSEKNNTGWMNGQVKEDHNGWSELGHEPQPLGKQTKHSQTCAESTSSVSKNNDASVSVSSAASAPLIPEKISAEGPIHYPSLNLDEDSSSQPTDDEASASNCKKAGGHSSSCVVCWEAPKEGACIPCGHMACCMSCLIEIKAKKGVCPVCRSKMKRVVRIYAV</sequence>
<dbReference type="Pfam" id="PF00023">
    <property type="entry name" value="Ank"/>
    <property type="match status" value="1"/>
</dbReference>
<feature type="repeat" description="ANK" evidence="4">
    <location>
        <begin position="49"/>
        <end position="82"/>
    </location>
</feature>
<dbReference type="GO" id="GO:0061630">
    <property type="term" value="F:ubiquitin protein ligase activity"/>
    <property type="evidence" value="ECO:0007669"/>
    <property type="project" value="TreeGrafter"/>
</dbReference>
<dbReference type="STRING" id="981085.W9QKT1"/>
<gene>
    <name evidence="8" type="ORF">L484_001686</name>
</gene>
<evidence type="ECO:0000313" key="9">
    <source>
        <dbReference type="Proteomes" id="UP000030645"/>
    </source>
</evidence>
<keyword evidence="3" id="KW-0862">Zinc</keyword>
<dbReference type="Proteomes" id="UP000030645">
    <property type="component" value="Unassembled WGS sequence"/>
</dbReference>
<feature type="region of interest" description="Disordered" evidence="6">
    <location>
        <begin position="447"/>
        <end position="477"/>
    </location>
</feature>
<dbReference type="Gene3D" id="1.25.40.20">
    <property type="entry name" value="Ankyrin repeat-containing domain"/>
    <property type="match status" value="1"/>
</dbReference>
<feature type="compositionally biased region" description="Low complexity" evidence="6">
    <location>
        <begin position="416"/>
        <end position="425"/>
    </location>
</feature>
<dbReference type="Pfam" id="PF12796">
    <property type="entry name" value="Ank_2"/>
    <property type="match status" value="1"/>
</dbReference>
<reference evidence="9" key="1">
    <citation type="submission" date="2013-01" db="EMBL/GenBank/DDBJ databases">
        <title>Draft Genome Sequence of a Mulberry Tree, Morus notabilis C.K. Schneid.</title>
        <authorList>
            <person name="He N."/>
            <person name="Zhao S."/>
        </authorList>
    </citation>
    <scope>NUCLEOTIDE SEQUENCE</scope>
</reference>
<evidence type="ECO:0000259" key="7">
    <source>
        <dbReference type="PROSITE" id="PS50089"/>
    </source>
</evidence>
<keyword evidence="2 5" id="KW-0863">Zinc-finger</keyword>
<dbReference type="PROSITE" id="PS50088">
    <property type="entry name" value="ANK_REPEAT"/>
    <property type="match status" value="2"/>
</dbReference>
<keyword evidence="1" id="KW-0479">Metal-binding</keyword>
<dbReference type="eggNOG" id="ENOG502QQ81">
    <property type="taxonomic scope" value="Eukaryota"/>
</dbReference>